<name>A0ABQ6C8C1_9BURK</name>
<comment type="similarity">
    <text evidence="1">Belongs to the UPF0311 family.</text>
</comment>
<protein>
    <recommendedName>
        <fullName evidence="1">UPF0311 protein GCM10007935_40660</fullName>
    </recommendedName>
</protein>
<dbReference type="EMBL" id="BSPB01000068">
    <property type="protein sequence ID" value="GLS16623.1"/>
    <property type="molecule type" value="Genomic_DNA"/>
</dbReference>
<evidence type="ECO:0000313" key="3">
    <source>
        <dbReference type="Proteomes" id="UP001156903"/>
    </source>
</evidence>
<organism evidence="2 3">
    <name type="scientific">Hydrogenophaga electricum</name>
    <dbReference type="NCBI Taxonomy" id="1230953"/>
    <lineage>
        <taxon>Bacteria</taxon>
        <taxon>Pseudomonadati</taxon>
        <taxon>Pseudomonadota</taxon>
        <taxon>Betaproteobacteria</taxon>
        <taxon>Burkholderiales</taxon>
        <taxon>Comamonadaceae</taxon>
        <taxon>Hydrogenophaga</taxon>
    </lineage>
</organism>
<dbReference type="PANTHER" id="PTHR37315:SF1">
    <property type="entry name" value="UPF0311 PROTEIN BLR7842"/>
    <property type="match status" value="1"/>
</dbReference>
<dbReference type="HAMAP" id="MF_00775">
    <property type="entry name" value="UPF0311"/>
    <property type="match status" value="1"/>
</dbReference>
<evidence type="ECO:0000256" key="1">
    <source>
        <dbReference type="HAMAP-Rule" id="MF_00775"/>
    </source>
</evidence>
<dbReference type="Pfam" id="PF11578">
    <property type="entry name" value="DUF3237"/>
    <property type="match status" value="1"/>
</dbReference>
<sequence length="161" mass="17139">MTPATPTLTPVFDLTVRVAPPLEAGPVSGRGVQGLRRVIPITGGTVSGGLNGEVLAGGADFQLVVSDTTADLDARYLLRLHDAGWAGAHVMVHNRALRRASAADTARLVRGEPVDPGAVYFRCAPTFEVSHPALAWMTEHLFLGSGIRRPDHVAIRVFRVD</sequence>
<keyword evidence="3" id="KW-1185">Reference proteome</keyword>
<dbReference type="Proteomes" id="UP001156903">
    <property type="component" value="Unassembled WGS sequence"/>
</dbReference>
<dbReference type="PANTHER" id="PTHR37315">
    <property type="entry name" value="UPF0311 PROTEIN BLR7842"/>
    <property type="match status" value="1"/>
</dbReference>
<dbReference type="InterPro" id="IPR020915">
    <property type="entry name" value="UPF0311"/>
</dbReference>
<evidence type="ECO:0000313" key="2">
    <source>
        <dbReference type="EMBL" id="GLS16623.1"/>
    </source>
</evidence>
<reference evidence="3" key="1">
    <citation type="journal article" date="2019" name="Int. J. Syst. Evol. Microbiol.">
        <title>The Global Catalogue of Microorganisms (GCM) 10K type strain sequencing project: providing services to taxonomists for standard genome sequencing and annotation.</title>
        <authorList>
            <consortium name="The Broad Institute Genomics Platform"/>
            <consortium name="The Broad Institute Genome Sequencing Center for Infectious Disease"/>
            <person name="Wu L."/>
            <person name="Ma J."/>
        </authorList>
    </citation>
    <scope>NUCLEOTIDE SEQUENCE [LARGE SCALE GENOMIC DNA]</scope>
    <source>
        <strain evidence="3">NBRC 109341</strain>
    </source>
</reference>
<accession>A0ABQ6C8C1</accession>
<dbReference type="Gene3D" id="2.40.160.20">
    <property type="match status" value="1"/>
</dbReference>
<dbReference type="RefSeq" id="WP_234267387.1">
    <property type="nucleotide sequence ID" value="NZ_BSPB01000068.1"/>
</dbReference>
<proteinExistence type="inferred from homology"/>
<gene>
    <name evidence="2" type="ORF">GCM10007935_40660</name>
</gene>
<comment type="caution">
    <text evidence="2">The sequence shown here is derived from an EMBL/GenBank/DDBJ whole genome shotgun (WGS) entry which is preliminary data.</text>
</comment>